<evidence type="ECO:0000256" key="5">
    <source>
        <dbReference type="ARBA" id="ARBA00023315"/>
    </source>
</evidence>
<dbReference type="InterPro" id="IPR001917">
    <property type="entry name" value="Aminotrans_II_pyridoxalP_BS"/>
</dbReference>
<dbReference type="InterPro" id="IPR015422">
    <property type="entry name" value="PyrdxlP-dep_Trfase_small"/>
</dbReference>
<evidence type="ECO:0000256" key="2">
    <source>
        <dbReference type="ARBA" id="ARBA00008392"/>
    </source>
</evidence>
<sequence length="472" mass="50387">MWAGNAWRAAVFWVSRGRRAQSALAQLRGILEGELEGIRGAGTWKSERVITSRQGPHICVDGVAGGILNFCANNYLGLSSHPEVIQAGLQALEEFGAGLSSVRFICGTQSIHKNLEAKIARFHQREDAILYPSCFDANAGLFESRALVQPGTEARGPQIEAQDALPLYPEERPGWQYSFLICGSPGQGRSPGWLNDGCTLTASLQALLTPEDAVLSDELNHASAHCLPPGPADPGGRKAKLQEAQKHRLRLVATDGAFSMDGDIAPLQEICRLASRYGALVFVDECHATGFLGPTGRGTDELLGVMDQVTIINSTLGKALGGASGGYTTGPGPLVSLLRQRARPYLFSNSLPPAVVGCASKALDLLMESNTIVQSMAAKTQRFRSKMEAAGFTISGASHPICPVMLGDARLASRMADDMLKRGIFVIGFSYPVVPKGKARIRVQISAVHSEEDIDCCVEAFVEVGRLHGALP</sequence>
<organism evidence="8">
    <name type="scientific">Pongo abelii</name>
    <name type="common">Sumatran orangutan</name>
    <name type="synonym">Pongo pygmaeus abelii</name>
    <dbReference type="NCBI Taxonomy" id="9601"/>
    <lineage>
        <taxon>Eukaryota</taxon>
        <taxon>Metazoa</taxon>
        <taxon>Chordata</taxon>
        <taxon>Craniata</taxon>
        <taxon>Vertebrata</taxon>
        <taxon>Euteleostomi</taxon>
        <taxon>Mammalia</taxon>
        <taxon>Eutheria</taxon>
        <taxon>Euarchontoglires</taxon>
        <taxon>Primates</taxon>
        <taxon>Haplorrhini</taxon>
        <taxon>Catarrhini</taxon>
        <taxon>Hominidae</taxon>
        <taxon>Pongo</taxon>
    </lineage>
</organism>
<dbReference type="EMBL" id="NDHI03003442">
    <property type="protein sequence ID" value="PNJ49541.1"/>
    <property type="molecule type" value="Genomic_DNA"/>
</dbReference>
<dbReference type="GO" id="GO:0005739">
    <property type="term" value="C:mitochondrion"/>
    <property type="evidence" value="ECO:0007669"/>
    <property type="project" value="TreeGrafter"/>
</dbReference>
<accession>A0A2J8UW97</accession>
<evidence type="ECO:0000256" key="3">
    <source>
        <dbReference type="ARBA" id="ARBA00022679"/>
    </source>
</evidence>
<keyword evidence="4 6" id="KW-0663">Pyridoxal phosphate</keyword>
<evidence type="ECO:0000256" key="4">
    <source>
        <dbReference type="ARBA" id="ARBA00022898"/>
    </source>
</evidence>
<dbReference type="AlphaFoldDB" id="A0A2J8UW97"/>
<evidence type="ECO:0000256" key="1">
    <source>
        <dbReference type="ARBA" id="ARBA00001933"/>
    </source>
</evidence>
<dbReference type="Gene3D" id="3.40.640.10">
    <property type="entry name" value="Type I PLP-dependent aspartate aminotransferase-like (Major domain)"/>
    <property type="match status" value="2"/>
</dbReference>
<dbReference type="PANTHER" id="PTHR13693:SF102">
    <property type="entry name" value="2-AMINO-3-KETOBUTYRATE COENZYME A LIGASE, MITOCHONDRIAL"/>
    <property type="match status" value="1"/>
</dbReference>
<dbReference type="Pfam" id="PF00155">
    <property type="entry name" value="Aminotran_1_2"/>
    <property type="match status" value="2"/>
</dbReference>
<proteinExistence type="inferred from homology"/>
<dbReference type="GO" id="GO:0030170">
    <property type="term" value="F:pyridoxal phosphate binding"/>
    <property type="evidence" value="ECO:0007669"/>
    <property type="project" value="InterPro"/>
</dbReference>
<dbReference type="InterPro" id="IPR050087">
    <property type="entry name" value="AON_synthase_class-II"/>
</dbReference>
<dbReference type="InterPro" id="IPR015421">
    <property type="entry name" value="PyrdxlP-dep_Trfase_major"/>
</dbReference>
<keyword evidence="5" id="KW-0012">Acyltransferase</keyword>
<dbReference type="PROSITE" id="PS00599">
    <property type="entry name" value="AA_TRANSFER_CLASS_2"/>
    <property type="match status" value="1"/>
</dbReference>
<dbReference type="SUPFAM" id="SSF53383">
    <property type="entry name" value="PLP-dependent transferases"/>
    <property type="match status" value="2"/>
</dbReference>
<evidence type="ECO:0000259" key="7">
    <source>
        <dbReference type="Pfam" id="PF00155"/>
    </source>
</evidence>
<dbReference type="Gene3D" id="3.90.1150.10">
    <property type="entry name" value="Aspartate Aminotransferase, domain 1"/>
    <property type="match status" value="2"/>
</dbReference>
<dbReference type="PANTHER" id="PTHR13693">
    <property type="entry name" value="CLASS II AMINOTRANSFERASE/8-AMINO-7-OXONONANOATE SYNTHASE"/>
    <property type="match status" value="1"/>
</dbReference>
<evidence type="ECO:0000313" key="8">
    <source>
        <dbReference type="EMBL" id="PNJ49541.1"/>
    </source>
</evidence>
<evidence type="ECO:0000256" key="6">
    <source>
        <dbReference type="RuleBase" id="RU003693"/>
    </source>
</evidence>
<name>A0A2J8UW97_PONAB</name>
<dbReference type="InterPro" id="IPR015424">
    <property type="entry name" value="PyrdxlP-dep_Trfase"/>
</dbReference>
<reference evidence="8" key="1">
    <citation type="submission" date="2017-12" db="EMBL/GenBank/DDBJ databases">
        <title>High-resolution comparative analysis of great ape genomes.</title>
        <authorList>
            <person name="Pollen A."/>
            <person name="Hastie A."/>
            <person name="Hormozdiari F."/>
            <person name="Dougherty M."/>
            <person name="Liu R."/>
            <person name="Chaisson M."/>
            <person name="Hoppe E."/>
            <person name="Hill C."/>
            <person name="Pang A."/>
            <person name="Hillier L."/>
            <person name="Baker C."/>
            <person name="Armstrong J."/>
            <person name="Shendure J."/>
            <person name="Paten B."/>
            <person name="Wilson R."/>
            <person name="Chao H."/>
            <person name="Schneider V."/>
            <person name="Ventura M."/>
            <person name="Kronenberg Z."/>
            <person name="Murali S."/>
            <person name="Gordon D."/>
            <person name="Cantsilieris S."/>
            <person name="Munson K."/>
            <person name="Nelson B."/>
            <person name="Raja A."/>
            <person name="Underwood J."/>
            <person name="Diekhans M."/>
            <person name="Fiddes I."/>
            <person name="Haussler D."/>
            <person name="Eichler E."/>
        </authorList>
    </citation>
    <scope>NUCLEOTIDE SEQUENCE [LARGE SCALE GENOMIC DNA]</scope>
    <source>
        <strain evidence="8">Susie</strain>
    </source>
</reference>
<dbReference type="GO" id="GO:0016746">
    <property type="term" value="F:acyltransferase activity"/>
    <property type="evidence" value="ECO:0007669"/>
    <property type="project" value="UniProtKB-KW"/>
</dbReference>
<gene>
    <name evidence="8" type="ORF">CR201_G0024714</name>
</gene>
<dbReference type="FunFam" id="3.90.1150.10:FF:000004">
    <property type="entry name" value="2-amino-3-ketobutyrate coenzyme A ligase"/>
    <property type="match status" value="1"/>
</dbReference>
<protein>
    <submittedName>
        <fullName evidence="8">GCAT isoform 5</fullName>
    </submittedName>
</protein>
<dbReference type="InterPro" id="IPR004839">
    <property type="entry name" value="Aminotransferase_I/II_large"/>
</dbReference>
<comment type="caution">
    <text evidence="8">The sequence shown here is derived from an EMBL/GenBank/DDBJ whole genome shotgun (WGS) entry which is preliminary data.</text>
</comment>
<comment type="similarity">
    <text evidence="2 6">Belongs to the class-II pyridoxal-phosphate-dependent aminotransferase family.</text>
</comment>
<feature type="domain" description="Aminotransferase class I/classII large" evidence="7">
    <location>
        <begin position="67"/>
        <end position="144"/>
    </location>
</feature>
<comment type="cofactor">
    <cofactor evidence="1 6">
        <name>pyridoxal 5'-phosphate</name>
        <dbReference type="ChEBI" id="CHEBI:597326"/>
    </cofactor>
</comment>
<feature type="domain" description="Aminotransferase class I/classII large" evidence="7">
    <location>
        <begin position="238"/>
        <end position="460"/>
    </location>
</feature>
<keyword evidence="3" id="KW-0808">Transferase</keyword>